<dbReference type="PANTHER" id="PTHR20531">
    <property type="entry name" value="N-ALPHA-ACETYLTRANSFERASE 40"/>
    <property type="match status" value="1"/>
</dbReference>
<sequence>MPLPRVEAANALPLLTFTSQFLPTSLPSLQFEHAQTLASYHITLESSSTLTSTDFTACFGLIATTSASAYSGSSIGWSPAKKRKEMRLPDLRYLIVKSGASTAADKVEAFLSFMITYEDGHEVVYCYEIHLSGDLQGCGLGRHLMGIMEELGRKVGVEKAMLTVFLENEGALRFYERLGYVEDEYSPRPRKLRNGVVKKPDYIILSKQLER</sequence>
<evidence type="ECO:0000256" key="6">
    <source>
        <dbReference type="ARBA" id="ARBA00022490"/>
    </source>
</evidence>
<dbReference type="GO" id="GO:1990189">
    <property type="term" value="F:protein N-terminal-serine acetyltransferase activity"/>
    <property type="evidence" value="ECO:0007669"/>
    <property type="project" value="UniProtKB-EC"/>
</dbReference>
<dbReference type="PROSITE" id="PS51186">
    <property type="entry name" value="GNAT"/>
    <property type="match status" value="1"/>
</dbReference>
<evidence type="ECO:0000313" key="13">
    <source>
        <dbReference type="EMBL" id="KAA6410295.1"/>
    </source>
</evidence>
<dbReference type="Gene3D" id="3.40.630.30">
    <property type="match status" value="1"/>
</dbReference>
<comment type="caution">
    <text evidence="13">The sequence shown here is derived from an EMBL/GenBank/DDBJ whole genome shotgun (WGS) entry which is preliminary data.</text>
</comment>
<dbReference type="GO" id="GO:0010485">
    <property type="term" value="F:histone H4 acetyltransferase activity"/>
    <property type="evidence" value="ECO:0007669"/>
    <property type="project" value="InterPro"/>
</dbReference>
<evidence type="ECO:0000313" key="14">
    <source>
        <dbReference type="Proteomes" id="UP000324767"/>
    </source>
</evidence>
<dbReference type="GO" id="GO:0005737">
    <property type="term" value="C:cytoplasm"/>
    <property type="evidence" value="ECO:0007669"/>
    <property type="project" value="UniProtKB-SubCell"/>
</dbReference>
<protein>
    <recommendedName>
        <fullName evidence="5">N-alpha-acetyltransferase 40</fullName>
        <ecNumber evidence="4">2.3.1.257</ecNumber>
    </recommendedName>
</protein>
<evidence type="ECO:0000259" key="12">
    <source>
        <dbReference type="PROSITE" id="PS51186"/>
    </source>
</evidence>
<evidence type="ECO:0000256" key="5">
    <source>
        <dbReference type="ARBA" id="ARBA00015043"/>
    </source>
</evidence>
<accession>A0A5M8PLF4</accession>
<dbReference type="EMBL" id="VXIT01000009">
    <property type="protein sequence ID" value="KAA6410295.1"/>
    <property type="molecule type" value="Genomic_DNA"/>
</dbReference>
<dbReference type="CDD" id="cd04301">
    <property type="entry name" value="NAT_SF"/>
    <property type="match status" value="1"/>
</dbReference>
<dbReference type="Proteomes" id="UP000324767">
    <property type="component" value="Unassembled WGS sequence"/>
</dbReference>
<dbReference type="Pfam" id="PF00583">
    <property type="entry name" value="Acetyltransf_1"/>
    <property type="match status" value="1"/>
</dbReference>
<dbReference type="PANTHER" id="PTHR20531:SF1">
    <property type="entry name" value="N-ALPHA-ACETYLTRANSFERASE 40"/>
    <property type="match status" value="1"/>
</dbReference>
<evidence type="ECO:0000256" key="11">
    <source>
        <dbReference type="ARBA" id="ARBA00049524"/>
    </source>
</evidence>
<feature type="domain" description="N-acetyltransferase" evidence="12">
    <location>
        <begin position="45"/>
        <end position="203"/>
    </location>
</feature>
<gene>
    <name evidence="13" type="ORF">FRX48_05716</name>
</gene>
<proteinExistence type="inferred from homology"/>
<keyword evidence="6" id="KW-0963">Cytoplasm</keyword>
<evidence type="ECO:0000256" key="9">
    <source>
        <dbReference type="ARBA" id="ARBA00023315"/>
    </source>
</evidence>
<evidence type="ECO:0000256" key="1">
    <source>
        <dbReference type="ARBA" id="ARBA00004123"/>
    </source>
</evidence>
<keyword evidence="9" id="KW-0012">Acyltransferase</keyword>
<organism evidence="13 14">
    <name type="scientific">Lasallia pustulata</name>
    <dbReference type="NCBI Taxonomy" id="136370"/>
    <lineage>
        <taxon>Eukaryota</taxon>
        <taxon>Fungi</taxon>
        <taxon>Dikarya</taxon>
        <taxon>Ascomycota</taxon>
        <taxon>Pezizomycotina</taxon>
        <taxon>Lecanoromycetes</taxon>
        <taxon>OSLEUM clade</taxon>
        <taxon>Umbilicariomycetidae</taxon>
        <taxon>Umbilicariales</taxon>
        <taxon>Umbilicariaceae</taxon>
        <taxon>Lasallia</taxon>
    </lineage>
</organism>
<comment type="catalytic activity">
    <reaction evidence="10">
        <text>N-terminal L-seryl-[histone H2A] + acetyl-CoA = N-terminal N(alpha)-acetyl-L-seryl-[histone H2A] + CoA + H(+)</text>
        <dbReference type="Rhea" id="RHEA:50600"/>
        <dbReference type="Rhea" id="RHEA-COMP:12742"/>
        <dbReference type="Rhea" id="RHEA-COMP:12744"/>
        <dbReference type="ChEBI" id="CHEBI:15378"/>
        <dbReference type="ChEBI" id="CHEBI:57287"/>
        <dbReference type="ChEBI" id="CHEBI:57288"/>
        <dbReference type="ChEBI" id="CHEBI:64738"/>
        <dbReference type="ChEBI" id="CHEBI:83690"/>
        <dbReference type="EC" id="2.3.1.257"/>
    </reaction>
</comment>
<dbReference type="EC" id="2.3.1.257" evidence="4"/>
<evidence type="ECO:0000256" key="2">
    <source>
        <dbReference type="ARBA" id="ARBA00004496"/>
    </source>
</evidence>
<dbReference type="InterPro" id="IPR016181">
    <property type="entry name" value="Acyl_CoA_acyltransferase"/>
</dbReference>
<comment type="catalytic activity">
    <reaction evidence="11">
        <text>N-terminal L-seryl-[histone H4] + acetyl-CoA = N-terminal N(alpha)-acetyl-L-seryl-[histone H4] + CoA + H(+)</text>
        <dbReference type="Rhea" id="RHEA:50596"/>
        <dbReference type="Rhea" id="RHEA-COMP:12740"/>
        <dbReference type="Rhea" id="RHEA-COMP:12743"/>
        <dbReference type="ChEBI" id="CHEBI:15378"/>
        <dbReference type="ChEBI" id="CHEBI:57287"/>
        <dbReference type="ChEBI" id="CHEBI:57288"/>
        <dbReference type="ChEBI" id="CHEBI:64738"/>
        <dbReference type="ChEBI" id="CHEBI:83690"/>
        <dbReference type="EC" id="2.3.1.257"/>
    </reaction>
</comment>
<dbReference type="SUPFAM" id="SSF55729">
    <property type="entry name" value="Acyl-CoA N-acyltransferases (Nat)"/>
    <property type="match status" value="1"/>
</dbReference>
<name>A0A5M8PLF4_9LECA</name>
<comment type="similarity">
    <text evidence="3">Belongs to the acetyltransferase family. NAA40 subfamily.</text>
</comment>
<dbReference type="OrthoDB" id="424551at2759"/>
<reference evidence="13 14" key="1">
    <citation type="submission" date="2019-09" db="EMBL/GenBank/DDBJ databases">
        <title>The hologenome of the rock-dwelling lichen Lasallia pustulata.</title>
        <authorList>
            <person name="Greshake Tzovaras B."/>
            <person name="Segers F."/>
            <person name="Bicker A."/>
            <person name="Dal Grande F."/>
            <person name="Otte J."/>
            <person name="Hankeln T."/>
            <person name="Schmitt I."/>
            <person name="Ebersberger I."/>
        </authorList>
    </citation>
    <scope>NUCLEOTIDE SEQUENCE [LARGE SCALE GENOMIC DNA]</scope>
    <source>
        <strain evidence="13">A1-1</strain>
    </source>
</reference>
<dbReference type="InterPro" id="IPR039949">
    <property type="entry name" value="NAA40"/>
</dbReference>
<dbReference type="GO" id="GO:0005634">
    <property type="term" value="C:nucleus"/>
    <property type="evidence" value="ECO:0007669"/>
    <property type="project" value="UniProtKB-SubCell"/>
</dbReference>
<evidence type="ECO:0000256" key="7">
    <source>
        <dbReference type="ARBA" id="ARBA00022679"/>
    </source>
</evidence>
<keyword evidence="7 13" id="KW-0808">Transferase</keyword>
<evidence type="ECO:0000256" key="8">
    <source>
        <dbReference type="ARBA" id="ARBA00023242"/>
    </source>
</evidence>
<evidence type="ECO:0000256" key="4">
    <source>
        <dbReference type="ARBA" id="ARBA00012950"/>
    </source>
</evidence>
<keyword evidence="8" id="KW-0539">Nucleus</keyword>
<comment type="subcellular location">
    <subcellularLocation>
        <location evidence="2">Cytoplasm</location>
    </subcellularLocation>
    <subcellularLocation>
        <location evidence="1">Nucleus</location>
    </subcellularLocation>
</comment>
<evidence type="ECO:0000256" key="10">
    <source>
        <dbReference type="ARBA" id="ARBA00047821"/>
    </source>
</evidence>
<dbReference type="AlphaFoldDB" id="A0A5M8PLF4"/>
<evidence type="ECO:0000256" key="3">
    <source>
        <dbReference type="ARBA" id="ARBA00008870"/>
    </source>
</evidence>
<dbReference type="GO" id="GO:0043998">
    <property type="term" value="F:histone H2A acetyltransferase activity"/>
    <property type="evidence" value="ECO:0007669"/>
    <property type="project" value="InterPro"/>
</dbReference>
<dbReference type="InterPro" id="IPR000182">
    <property type="entry name" value="GNAT_dom"/>
</dbReference>